<dbReference type="RefSeq" id="WP_224034188.1">
    <property type="nucleotide sequence ID" value="NZ_AP024849.1"/>
</dbReference>
<evidence type="ECO:0000313" key="1">
    <source>
        <dbReference type="EMBL" id="BCZ47879.1"/>
    </source>
</evidence>
<dbReference type="EMBL" id="AP024849">
    <property type="protein sequence ID" value="BCZ47879.1"/>
    <property type="molecule type" value="Genomic_DNA"/>
</dbReference>
<accession>A0ABM7T9S4</accession>
<organism evidence="1 2">
    <name type="scientific">Clostridium gelidum</name>
    <dbReference type="NCBI Taxonomy" id="704125"/>
    <lineage>
        <taxon>Bacteria</taxon>
        <taxon>Bacillati</taxon>
        <taxon>Bacillota</taxon>
        <taxon>Clostridia</taxon>
        <taxon>Eubacteriales</taxon>
        <taxon>Clostridiaceae</taxon>
        <taxon>Clostridium</taxon>
    </lineage>
</organism>
<name>A0ABM7T9S4_9CLOT</name>
<protein>
    <submittedName>
        <fullName evidence="1">Uncharacterized protein</fullName>
    </submittedName>
</protein>
<gene>
    <name evidence="1" type="ORF">psyc5s11_39460</name>
</gene>
<proteinExistence type="predicted"/>
<dbReference type="Proteomes" id="UP000824633">
    <property type="component" value="Chromosome"/>
</dbReference>
<evidence type="ECO:0000313" key="2">
    <source>
        <dbReference type="Proteomes" id="UP000824633"/>
    </source>
</evidence>
<reference evidence="2" key="1">
    <citation type="submission" date="2021-07" db="EMBL/GenBank/DDBJ databases">
        <title>Complete genome sequencing of a Clostridium isolate.</title>
        <authorList>
            <person name="Ueki A."/>
            <person name="Tonouchi A."/>
        </authorList>
    </citation>
    <scope>NUCLEOTIDE SEQUENCE [LARGE SCALE GENOMIC DNA]</scope>
    <source>
        <strain evidence="2">C5S11</strain>
    </source>
</reference>
<sequence>MGGSFSYYENKDLTYDELYDQSSAFKEEYEISMKFDEIDDLDRDTNKIIYSKEEIENILKECIENMVIEIENVIDEKFEKYNFIETYNKYIDDWNEVLCSIEVNGKLVEVKLTNDYICDDANNISSVYITLYSGGKGVFTECIERINQEYEFIGSTYAYVPVSELCFKEIDKDKFIECIVSEINRII</sequence>
<keyword evidence="2" id="KW-1185">Reference proteome</keyword>